<dbReference type="PROSITE" id="PS50835">
    <property type="entry name" value="IG_LIKE"/>
    <property type="match status" value="1"/>
</dbReference>
<evidence type="ECO:0000313" key="4">
    <source>
        <dbReference type="Proteomes" id="UP000694559"/>
    </source>
</evidence>
<feature type="domain" description="Ig-like" evidence="2">
    <location>
        <begin position="69"/>
        <end position="162"/>
    </location>
</feature>
<dbReference type="Ensembl" id="ENSNNAT00000008759.1">
    <property type="protein sequence ID" value="ENSNNAP00000008355.1"/>
    <property type="gene ID" value="ENSNNAG00000005615.1"/>
</dbReference>
<name>A0A8C6VPX4_NAJNA</name>
<dbReference type="InterPro" id="IPR007110">
    <property type="entry name" value="Ig-like_dom"/>
</dbReference>
<reference evidence="3" key="1">
    <citation type="submission" date="2025-08" db="UniProtKB">
        <authorList>
            <consortium name="Ensembl"/>
        </authorList>
    </citation>
    <scope>IDENTIFICATION</scope>
</reference>
<evidence type="ECO:0000256" key="1">
    <source>
        <dbReference type="SAM" id="MobiDB-lite"/>
    </source>
</evidence>
<dbReference type="Proteomes" id="UP000694559">
    <property type="component" value="Unplaced"/>
</dbReference>
<dbReference type="InterPro" id="IPR013106">
    <property type="entry name" value="Ig_V-set"/>
</dbReference>
<dbReference type="InterPro" id="IPR003599">
    <property type="entry name" value="Ig_sub"/>
</dbReference>
<protein>
    <recommendedName>
        <fullName evidence="2">Ig-like domain-containing protein</fullName>
    </recommendedName>
</protein>
<feature type="region of interest" description="Disordered" evidence="1">
    <location>
        <begin position="174"/>
        <end position="196"/>
    </location>
</feature>
<dbReference type="InterPro" id="IPR013783">
    <property type="entry name" value="Ig-like_fold"/>
</dbReference>
<dbReference type="SMART" id="SM00406">
    <property type="entry name" value="IGv"/>
    <property type="match status" value="1"/>
</dbReference>
<dbReference type="InterPro" id="IPR036179">
    <property type="entry name" value="Ig-like_dom_sf"/>
</dbReference>
<dbReference type="Gene3D" id="2.60.40.10">
    <property type="entry name" value="Immunoglobulins"/>
    <property type="match status" value="1"/>
</dbReference>
<proteinExistence type="predicted"/>
<organism evidence="3 4">
    <name type="scientific">Naja naja</name>
    <name type="common">Indian cobra</name>
    <dbReference type="NCBI Taxonomy" id="35670"/>
    <lineage>
        <taxon>Eukaryota</taxon>
        <taxon>Metazoa</taxon>
        <taxon>Chordata</taxon>
        <taxon>Craniata</taxon>
        <taxon>Vertebrata</taxon>
        <taxon>Euteleostomi</taxon>
        <taxon>Lepidosauria</taxon>
        <taxon>Squamata</taxon>
        <taxon>Bifurcata</taxon>
        <taxon>Unidentata</taxon>
        <taxon>Episquamata</taxon>
        <taxon>Toxicofera</taxon>
        <taxon>Serpentes</taxon>
        <taxon>Colubroidea</taxon>
        <taxon>Elapidae</taxon>
        <taxon>Elapinae</taxon>
        <taxon>Naja</taxon>
    </lineage>
</organism>
<accession>A0A8C6VPX4</accession>
<reference evidence="3" key="2">
    <citation type="submission" date="2025-09" db="UniProtKB">
        <authorList>
            <consortium name="Ensembl"/>
        </authorList>
    </citation>
    <scope>IDENTIFICATION</scope>
</reference>
<dbReference type="OrthoDB" id="9946672at2759"/>
<evidence type="ECO:0000313" key="3">
    <source>
        <dbReference type="Ensembl" id="ENSNNAP00000008355.1"/>
    </source>
</evidence>
<dbReference type="SUPFAM" id="SSF48726">
    <property type="entry name" value="Immunoglobulin"/>
    <property type="match status" value="1"/>
</dbReference>
<dbReference type="Pfam" id="PF07686">
    <property type="entry name" value="V-set"/>
    <property type="match status" value="1"/>
</dbReference>
<dbReference type="PANTHER" id="PTHR23267">
    <property type="entry name" value="IMMUNOGLOBULIN LIGHT CHAIN"/>
    <property type="match status" value="1"/>
</dbReference>
<dbReference type="InterPro" id="IPR050150">
    <property type="entry name" value="IgV_Light_Chain"/>
</dbReference>
<dbReference type="GeneTree" id="ENSGT00940000154179"/>
<evidence type="ECO:0000259" key="2">
    <source>
        <dbReference type="PROSITE" id="PS50835"/>
    </source>
</evidence>
<dbReference type="SMART" id="SM00409">
    <property type="entry name" value="IG"/>
    <property type="match status" value="1"/>
</dbReference>
<sequence>MRSQERRRRIKPCKWVLGKKRVDLRIPPIKSNRIKAEAEFPAAPEFFKMLGASLFLLLGIWCTGSSSQPTVIQESSISPSPGQTVKLSCSLSSGQVTNYGQSWYQQKDGGSPRFLYYYYSSAAAGSGDLSRFSASKESNQNKWYLTIQDIRPEDEADYYCAVWYGASNVFHSDTNPGGTETKTAKRRKSNNVQESL</sequence>
<keyword evidence="4" id="KW-1185">Reference proteome</keyword>
<dbReference type="AlphaFoldDB" id="A0A8C6VPX4"/>